<dbReference type="InterPro" id="IPR016040">
    <property type="entry name" value="NAD(P)-bd_dom"/>
</dbReference>
<evidence type="ECO:0000313" key="2">
    <source>
        <dbReference type="EMBL" id="ARJ04624.1"/>
    </source>
</evidence>
<dbReference type="Proteomes" id="UP000192775">
    <property type="component" value="Chromosome"/>
</dbReference>
<evidence type="ECO:0000313" key="3">
    <source>
        <dbReference type="Proteomes" id="UP000192775"/>
    </source>
</evidence>
<evidence type="ECO:0000259" key="1">
    <source>
        <dbReference type="Pfam" id="PF13460"/>
    </source>
</evidence>
<dbReference type="SUPFAM" id="SSF51735">
    <property type="entry name" value="NAD(P)-binding Rossmann-fold domains"/>
    <property type="match status" value="1"/>
</dbReference>
<dbReference type="PANTHER" id="PTHR43355">
    <property type="entry name" value="FLAVIN REDUCTASE (NADPH)"/>
    <property type="match status" value="1"/>
</dbReference>
<protein>
    <submittedName>
        <fullName evidence="2">NAD-dependent epimerase</fullName>
    </submittedName>
</protein>
<name>A0A1X9LHF6_9MICO</name>
<keyword evidence="3" id="KW-1185">Reference proteome</keyword>
<organism evidence="2 3">
    <name type="scientific">Cnuibacter physcomitrellae</name>
    <dbReference type="NCBI Taxonomy" id="1619308"/>
    <lineage>
        <taxon>Bacteria</taxon>
        <taxon>Bacillati</taxon>
        <taxon>Actinomycetota</taxon>
        <taxon>Actinomycetes</taxon>
        <taxon>Micrococcales</taxon>
        <taxon>Microbacteriaceae</taxon>
        <taxon>Cnuibacter</taxon>
    </lineage>
</organism>
<dbReference type="AlphaFoldDB" id="A0A1X9LHF6"/>
<dbReference type="Pfam" id="PF13460">
    <property type="entry name" value="NAD_binding_10"/>
    <property type="match status" value="1"/>
</dbReference>
<dbReference type="InterPro" id="IPR036291">
    <property type="entry name" value="NAD(P)-bd_dom_sf"/>
</dbReference>
<feature type="domain" description="NAD(P)-binding" evidence="1">
    <location>
        <begin position="36"/>
        <end position="228"/>
    </location>
</feature>
<dbReference type="InterPro" id="IPR051606">
    <property type="entry name" value="Polyketide_Oxido-like"/>
</dbReference>
<dbReference type="STRING" id="1619308.B5808_04835"/>
<dbReference type="KEGG" id="cphy:B5808_04835"/>
<dbReference type="Gene3D" id="3.40.50.720">
    <property type="entry name" value="NAD(P)-binding Rossmann-like Domain"/>
    <property type="match status" value="1"/>
</dbReference>
<dbReference type="EMBL" id="CP020715">
    <property type="protein sequence ID" value="ARJ04624.1"/>
    <property type="molecule type" value="Genomic_DNA"/>
</dbReference>
<dbReference type="PANTHER" id="PTHR43355:SF2">
    <property type="entry name" value="FLAVIN REDUCTASE (NADPH)"/>
    <property type="match status" value="1"/>
</dbReference>
<reference evidence="2 3" key="1">
    <citation type="submission" date="2017-04" db="EMBL/GenBank/DDBJ databases">
        <authorList>
            <person name="Afonso C.L."/>
            <person name="Miller P.J."/>
            <person name="Scott M.A."/>
            <person name="Spackman E."/>
            <person name="Goraichik I."/>
            <person name="Dimitrov K.M."/>
            <person name="Suarez D.L."/>
            <person name="Swayne D.E."/>
        </authorList>
    </citation>
    <scope>NUCLEOTIDE SEQUENCE [LARGE SCALE GENOMIC DNA]</scope>
    <source>
        <strain evidence="3">XA(T)</strain>
    </source>
</reference>
<dbReference type="GO" id="GO:0016646">
    <property type="term" value="F:oxidoreductase activity, acting on the CH-NH group of donors, NAD or NADP as acceptor"/>
    <property type="evidence" value="ECO:0007669"/>
    <property type="project" value="TreeGrafter"/>
</dbReference>
<sequence length="243" mass="25441">MSCPTATARILFPGRRIGCGQARERRTTVTSIAIIGGTGYTGSNIAREALSRGIEVTSVSRHEPAEPIEGVQYLTGDIADQALLERVAADHDVVVIAIHAVDGDNAPVLLPLTPAIAGAAKQGGARLGVVGGAGSSFVAEGGPRLLDTAEFLDAWKPEASSHAEVLQWLQANGGDLEWFYVSPAALYGSFAPGETTGEYRTNGDVLVTKEDGSSEISGTDFALAFVDEIVEPKHTGRRFTVGH</sequence>
<proteinExistence type="predicted"/>
<accession>A0A1X9LHF6</accession>
<gene>
    <name evidence="2" type="ORF">B5808_04835</name>
</gene>